<keyword evidence="2" id="KW-1185">Reference proteome</keyword>
<accession>A0ABY9XLE7</accession>
<organism evidence="1 2">
    <name type="scientific">Xenorhabdus griffiniae</name>
    <dbReference type="NCBI Taxonomy" id="351672"/>
    <lineage>
        <taxon>Bacteria</taxon>
        <taxon>Pseudomonadati</taxon>
        <taxon>Pseudomonadota</taxon>
        <taxon>Gammaproteobacteria</taxon>
        <taxon>Enterobacterales</taxon>
        <taxon>Morganellaceae</taxon>
        <taxon>Xenorhabdus</taxon>
    </lineage>
</organism>
<sequence>MKNIGFHGGCTMVELGSSADMVEFFNLLNQGVDNIGEQKLLSQFYLRYLPFEDLDNMLSLIKNQDNFSGDLLQKFQKYFEGLEHCIISAKGFYEDFGTYSPVKVIVTDIPYCITEIDRSLEEYDALGANELPFWLRYEEN</sequence>
<dbReference type="RefSeq" id="WP_189760532.1">
    <property type="nucleotide sequence ID" value="NZ_CAWPOQ010000345.1"/>
</dbReference>
<reference evidence="1 2" key="1">
    <citation type="journal article" date="2023" name="Access Microbiol">
        <title>The genome of a steinernematid-associated Pseudomonas piscis bacterium encodes the biosynthesis of insect toxins.</title>
        <authorList>
            <person name="Awori R.M."/>
            <person name="Hendre P."/>
            <person name="Amugune N.O."/>
        </authorList>
    </citation>
    <scope>NUCLEOTIDE SEQUENCE [LARGE SCALE GENOMIC DNA]</scope>
    <source>
        <strain evidence="1 2">97</strain>
    </source>
</reference>
<dbReference type="Proteomes" id="UP001300348">
    <property type="component" value="Chromosome"/>
</dbReference>
<gene>
    <name evidence="1" type="ORF">QL112_007020</name>
</gene>
<evidence type="ECO:0008006" key="3">
    <source>
        <dbReference type="Google" id="ProtNLM"/>
    </source>
</evidence>
<evidence type="ECO:0000313" key="1">
    <source>
        <dbReference type="EMBL" id="WNH03430.1"/>
    </source>
</evidence>
<evidence type="ECO:0000313" key="2">
    <source>
        <dbReference type="Proteomes" id="UP001300348"/>
    </source>
</evidence>
<protein>
    <recommendedName>
        <fullName evidence="3">CdiI immunity protein domain-containing protein</fullName>
    </recommendedName>
</protein>
<proteinExistence type="predicted"/>
<dbReference type="GeneID" id="88855295"/>
<dbReference type="EMBL" id="CP133647">
    <property type="protein sequence ID" value="WNH03430.1"/>
    <property type="molecule type" value="Genomic_DNA"/>
</dbReference>
<name>A0ABY9XLE7_9GAMM</name>